<comment type="caution">
    <text evidence="1">The sequence shown here is derived from an EMBL/GenBank/DDBJ whole genome shotgun (WGS) entry which is preliminary data.</text>
</comment>
<name>A0A3L6NVS9_FUSOX</name>
<proteinExistence type="predicted"/>
<dbReference type="AlphaFoldDB" id="A0A3L6NVS9"/>
<dbReference type="Proteomes" id="UP000270866">
    <property type="component" value="Chromosome 5"/>
</dbReference>
<accession>A0A3L6NVS9</accession>
<sequence>MYPRKSPELLDIRISKGGVVNAARNAKAKETV</sequence>
<gene>
    <name evidence="1" type="ORF">BFJ65_g5406</name>
</gene>
<reference evidence="1" key="1">
    <citation type="journal article" date="2018" name="Sci. Rep.">
        <title>Characterisation of pathogen-specific regions and novel effector candidates in Fusarium oxysporum f. sp. cepae.</title>
        <authorList>
            <person name="Armitage A.D."/>
            <person name="Taylor A."/>
            <person name="Sobczyk M.K."/>
            <person name="Baxter L."/>
            <person name="Greenfield B.P."/>
            <person name="Bates H.J."/>
            <person name="Wilson F."/>
            <person name="Jackson A.C."/>
            <person name="Ott S."/>
            <person name="Harrison R.J."/>
            <person name="Clarkson J.P."/>
        </authorList>
    </citation>
    <scope>NUCLEOTIDE SEQUENCE [LARGE SCALE GENOMIC DNA]</scope>
    <source>
        <strain evidence="1">FoC_Fus2</strain>
    </source>
</reference>
<evidence type="ECO:0000313" key="1">
    <source>
        <dbReference type="EMBL" id="RKK22815.1"/>
    </source>
</evidence>
<protein>
    <submittedName>
        <fullName evidence="1">Uncharacterized protein</fullName>
    </submittedName>
</protein>
<dbReference type="EMBL" id="MRCU01000003">
    <property type="protein sequence ID" value="RKK22815.1"/>
    <property type="molecule type" value="Genomic_DNA"/>
</dbReference>
<organism evidence="1">
    <name type="scientific">Fusarium oxysporum f. sp. cepae</name>
    <dbReference type="NCBI Taxonomy" id="396571"/>
    <lineage>
        <taxon>Eukaryota</taxon>
        <taxon>Fungi</taxon>
        <taxon>Dikarya</taxon>
        <taxon>Ascomycota</taxon>
        <taxon>Pezizomycotina</taxon>
        <taxon>Sordariomycetes</taxon>
        <taxon>Hypocreomycetidae</taxon>
        <taxon>Hypocreales</taxon>
        <taxon>Nectriaceae</taxon>
        <taxon>Fusarium</taxon>
        <taxon>Fusarium oxysporum species complex</taxon>
    </lineage>
</organism>